<organism evidence="2 3">
    <name type="scientific">Symbiodinium microadriaticum</name>
    <name type="common">Dinoflagellate</name>
    <name type="synonym">Zooxanthella microadriatica</name>
    <dbReference type="NCBI Taxonomy" id="2951"/>
    <lineage>
        <taxon>Eukaryota</taxon>
        <taxon>Sar</taxon>
        <taxon>Alveolata</taxon>
        <taxon>Dinophyceae</taxon>
        <taxon>Suessiales</taxon>
        <taxon>Symbiodiniaceae</taxon>
        <taxon>Symbiodinium</taxon>
    </lineage>
</organism>
<name>A0A1Q9DMY2_SYMMI</name>
<reference evidence="2 3" key="1">
    <citation type="submission" date="2016-02" db="EMBL/GenBank/DDBJ databases">
        <title>Genome analysis of coral dinoflagellate symbionts highlights evolutionary adaptations to a symbiotic lifestyle.</title>
        <authorList>
            <person name="Aranda M."/>
            <person name="Li Y."/>
            <person name="Liew Y.J."/>
            <person name="Baumgarten S."/>
            <person name="Simakov O."/>
            <person name="Wilson M."/>
            <person name="Piel J."/>
            <person name="Ashoor H."/>
            <person name="Bougouffa S."/>
            <person name="Bajic V.B."/>
            <person name="Ryu T."/>
            <person name="Ravasi T."/>
            <person name="Bayer T."/>
            <person name="Micklem G."/>
            <person name="Kim H."/>
            <person name="Bhak J."/>
            <person name="Lajeunesse T.C."/>
            <person name="Voolstra C.R."/>
        </authorList>
    </citation>
    <scope>NUCLEOTIDE SEQUENCE [LARGE SCALE GENOMIC DNA]</scope>
    <source>
        <strain evidence="2 3">CCMP2467</strain>
    </source>
</reference>
<accession>A0A1Q9DMY2</accession>
<dbReference type="EMBL" id="LSRX01000464">
    <property type="protein sequence ID" value="OLP96523.1"/>
    <property type="molecule type" value="Genomic_DNA"/>
</dbReference>
<dbReference type="OMA" id="RYQHTCE"/>
<comment type="caution">
    <text evidence="2">The sequence shown here is derived from an EMBL/GenBank/DDBJ whole genome shotgun (WGS) entry which is preliminary data.</text>
</comment>
<keyword evidence="1" id="KW-0175">Coiled coil</keyword>
<dbReference type="Proteomes" id="UP000186817">
    <property type="component" value="Unassembled WGS sequence"/>
</dbReference>
<dbReference type="OrthoDB" id="440303at2759"/>
<sequence>MWISVPLHKGKYDCAAGIDNWLKGWSHRKQNWCCQNKGIGCLHEVNCLSAARACLCSSRQSARNMEAATRLRDPHAETPQSLFPQQELEELILNDKKAFLKTKCAECGGSCGLAKKYKETMSVIIKSMIDTFWCRDCGRVLCDTHRYQHTCEKLDALKEKNAKITKEALLEQLRADEERKEAAEAAARAEQRRAAEQLEQEKSQRKAKRKILATKAKQVESFIQQRSRDADGLRPATHNQLLELYPRARGLALALYNQFEHPDNTEVGGKDWEDVKEIYSKARELTGMIIMTEDGPLDMHNPWEPAPADDQ</sequence>
<evidence type="ECO:0000313" key="2">
    <source>
        <dbReference type="EMBL" id="OLP96523.1"/>
    </source>
</evidence>
<evidence type="ECO:0000313" key="3">
    <source>
        <dbReference type="Proteomes" id="UP000186817"/>
    </source>
</evidence>
<dbReference type="AlphaFoldDB" id="A0A1Q9DMY2"/>
<feature type="coiled-coil region" evidence="1">
    <location>
        <begin position="147"/>
        <end position="215"/>
    </location>
</feature>
<keyword evidence="3" id="KW-1185">Reference proteome</keyword>
<proteinExistence type="predicted"/>
<evidence type="ECO:0000256" key="1">
    <source>
        <dbReference type="SAM" id="Coils"/>
    </source>
</evidence>
<gene>
    <name evidence="2" type="ORF">AK812_SmicGene21244</name>
</gene>
<protein>
    <submittedName>
        <fullName evidence="2">Uncharacterized protein</fullName>
    </submittedName>
</protein>